<sequence length="121" mass="13736">MTGGYPPPMPGVVSPWPPMMDQSKQWDYYPPGPGPGPGPRREDKREKERERPRERPHEREREREHSPSTMAYNSDEERYRGYREYQAERGYSGGDRGGGDRGGGERGGVDRGGDRGGGAWW</sequence>
<feature type="compositionally biased region" description="Basic and acidic residues" evidence="1">
    <location>
        <begin position="75"/>
        <end position="87"/>
    </location>
</feature>
<organism evidence="2 3">
    <name type="scientific">Salmo salar</name>
    <name type="common">Atlantic salmon</name>
    <dbReference type="NCBI Taxonomy" id="8030"/>
    <lineage>
        <taxon>Eukaryota</taxon>
        <taxon>Metazoa</taxon>
        <taxon>Chordata</taxon>
        <taxon>Craniata</taxon>
        <taxon>Vertebrata</taxon>
        <taxon>Euteleostomi</taxon>
        <taxon>Actinopterygii</taxon>
        <taxon>Neopterygii</taxon>
        <taxon>Teleostei</taxon>
        <taxon>Protacanthopterygii</taxon>
        <taxon>Salmoniformes</taxon>
        <taxon>Salmonidae</taxon>
        <taxon>Salmoninae</taxon>
        <taxon>Salmo</taxon>
    </lineage>
</organism>
<gene>
    <name evidence="3" type="primary">LOC106593805</name>
</gene>
<feature type="compositionally biased region" description="Basic and acidic residues" evidence="1">
    <location>
        <begin position="97"/>
        <end position="114"/>
    </location>
</feature>
<feature type="compositionally biased region" description="Basic and acidic residues" evidence="1">
    <location>
        <begin position="39"/>
        <end position="66"/>
    </location>
</feature>
<dbReference type="RefSeq" id="XP_045568005.1">
    <property type="nucleotide sequence ID" value="XM_045712049.1"/>
</dbReference>
<reference evidence="3" key="1">
    <citation type="submission" date="2025-08" db="UniProtKB">
        <authorList>
            <consortium name="RefSeq"/>
        </authorList>
    </citation>
    <scope>IDENTIFICATION</scope>
</reference>
<dbReference type="GeneID" id="106593805"/>
<dbReference type="Proteomes" id="UP001652741">
    <property type="component" value="Unplaced"/>
</dbReference>
<evidence type="ECO:0000313" key="3">
    <source>
        <dbReference type="RefSeq" id="XP_045568005.1"/>
    </source>
</evidence>
<name>A0ABM3EAB2_SALSA</name>
<feature type="region of interest" description="Disordered" evidence="1">
    <location>
        <begin position="1"/>
        <end position="121"/>
    </location>
</feature>
<protein>
    <submittedName>
        <fullName evidence="3">Pre-mRNA 3'-end-processing factor FIP1</fullName>
    </submittedName>
</protein>
<feature type="compositionally biased region" description="Pro residues" evidence="1">
    <location>
        <begin position="1"/>
        <end position="18"/>
    </location>
</feature>
<accession>A0ABM3EAB2</accession>
<proteinExistence type="predicted"/>
<keyword evidence="2" id="KW-1185">Reference proteome</keyword>
<evidence type="ECO:0000313" key="2">
    <source>
        <dbReference type="Proteomes" id="UP001652741"/>
    </source>
</evidence>
<evidence type="ECO:0000256" key="1">
    <source>
        <dbReference type="SAM" id="MobiDB-lite"/>
    </source>
</evidence>